<dbReference type="OrthoDB" id="1854899at2759"/>
<gene>
    <name evidence="1" type="ORF">P280DRAFT_72911</name>
</gene>
<proteinExistence type="predicted"/>
<reference evidence="1" key="1">
    <citation type="journal article" date="2020" name="Stud. Mycol.">
        <title>101 Dothideomycetes genomes: a test case for predicting lifestyles and emergence of pathogens.</title>
        <authorList>
            <person name="Haridas S."/>
            <person name="Albert R."/>
            <person name="Binder M."/>
            <person name="Bloem J."/>
            <person name="Labutti K."/>
            <person name="Salamov A."/>
            <person name="Andreopoulos B."/>
            <person name="Baker S."/>
            <person name="Barry K."/>
            <person name="Bills G."/>
            <person name="Bluhm B."/>
            <person name="Cannon C."/>
            <person name="Castanera R."/>
            <person name="Culley D."/>
            <person name="Daum C."/>
            <person name="Ezra D."/>
            <person name="Gonzalez J."/>
            <person name="Henrissat B."/>
            <person name="Kuo A."/>
            <person name="Liang C."/>
            <person name="Lipzen A."/>
            <person name="Lutzoni F."/>
            <person name="Magnuson J."/>
            <person name="Mondo S."/>
            <person name="Nolan M."/>
            <person name="Ohm R."/>
            <person name="Pangilinan J."/>
            <person name="Park H.-J."/>
            <person name="Ramirez L."/>
            <person name="Alfaro M."/>
            <person name="Sun H."/>
            <person name="Tritt A."/>
            <person name="Yoshinaga Y."/>
            <person name="Zwiers L.-H."/>
            <person name="Turgeon B."/>
            <person name="Goodwin S."/>
            <person name="Spatafora J."/>
            <person name="Crous P."/>
            <person name="Grigoriev I."/>
        </authorList>
    </citation>
    <scope>NUCLEOTIDE SEQUENCE</scope>
    <source>
        <strain evidence="1">CBS 473.64</strain>
    </source>
</reference>
<dbReference type="Proteomes" id="UP000799753">
    <property type="component" value="Unassembled WGS sequence"/>
</dbReference>
<evidence type="ECO:0000313" key="2">
    <source>
        <dbReference type="Proteomes" id="UP000799753"/>
    </source>
</evidence>
<evidence type="ECO:0000313" key="1">
    <source>
        <dbReference type="EMBL" id="KAF2638531.1"/>
    </source>
</evidence>
<accession>A0A6A6RUX6</accession>
<sequence>MEYSGLYYISNPSAQLPSSEAISSTLITRLEATFPHATRDESANWTLWHRLLRDIPPRAPSSTSTAEPYAHSYQHLMRLSYLNASRAYNYVQPASGADVTTSIPAEEFESHYNLLLNQWSQLWSPQRALDVVNGSTYTLGGAVTIHIGEVRSRRSGPQQGGVLSPGVVVCITTTASSSSESSDHAHVMDLGEGIGFEDVQERVTHVWKEMRKGADLGKGEVKEVLQLTKDVGGENETEREAVVRMWCEALKLRG</sequence>
<organism evidence="1 2">
    <name type="scientific">Massarina eburnea CBS 473.64</name>
    <dbReference type="NCBI Taxonomy" id="1395130"/>
    <lineage>
        <taxon>Eukaryota</taxon>
        <taxon>Fungi</taxon>
        <taxon>Dikarya</taxon>
        <taxon>Ascomycota</taxon>
        <taxon>Pezizomycotina</taxon>
        <taxon>Dothideomycetes</taxon>
        <taxon>Pleosporomycetidae</taxon>
        <taxon>Pleosporales</taxon>
        <taxon>Massarineae</taxon>
        <taxon>Massarinaceae</taxon>
        <taxon>Massarina</taxon>
    </lineage>
</organism>
<dbReference type="AlphaFoldDB" id="A0A6A6RUX6"/>
<dbReference type="EMBL" id="MU006789">
    <property type="protein sequence ID" value="KAF2638531.1"/>
    <property type="molecule type" value="Genomic_DNA"/>
</dbReference>
<protein>
    <submittedName>
        <fullName evidence="1">Uncharacterized protein</fullName>
    </submittedName>
</protein>
<keyword evidence="2" id="KW-1185">Reference proteome</keyword>
<name>A0A6A6RUX6_9PLEO</name>